<dbReference type="RefSeq" id="WP_133244261.1">
    <property type="nucleotide sequence ID" value="NZ_JACCEX010000001.1"/>
</dbReference>
<protein>
    <recommendedName>
        <fullName evidence="3">Rop-like protein</fullName>
    </recommendedName>
</protein>
<gene>
    <name evidence="1" type="ORF">C7440_1026</name>
</gene>
<name>A0A2U1CRU1_9BURK</name>
<dbReference type="AlphaFoldDB" id="A0A2U1CRU1"/>
<reference evidence="1 2" key="1">
    <citation type="submission" date="2018-04" db="EMBL/GenBank/DDBJ databases">
        <title>Genomic Encyclopedia of Type Strains, Phase IV (KMG-IV): sequencing the most valuable type-strain genomes for metagenomic binning, comparative biology and taxonomic classification.</title>
        <authorList>
            <person name="Goeker M."/>
        </authorList>
    </citation>
    <scope>NUCLEOTIDE SEQUENCE [LARGE SCALE GENOMIC DNA]</scope>
    <source>
        <strain evidence="1 2">DSM 10065</strain>
    </source>
</reference>
<proteinExistence type="predicted"/>
<dbReference type="OrthoDB" id="9897972at2"/>
<accession>A0A2U1CRU1</accession>
<evidence type="ECO:0000313" key="2">
    <source>
        <dbReference type="Proteomes" id="UP000246145"/>
    </source>
</evidence>
<sequence>MDDNKKDHEQPPNDRTAALIDGIEQLSLTVSTLRSWAACPSLFDHIGLDDRQNLLLVALEHAEAAQEKLLQVA</sequence>
<organism evidence="1 2">
    <name type="scientific">Pusillimonas noertemannii</name>
    <dbReference type="NCBI Taxonomy" id="305977"/>
    <lineage>
        <taxon>Bacteria</taxon>
        <taxon>Pseudomonadati</taxon>
        <taxon>Pseudomonadota</taxon>
        <taxon>Betaproteobacteria</taxon>
        <taxon>Burkholderiales</taxon>
        <taxon>Alcaligenaceae</taxon>
        <taxon>Pusillimonas</taxon>
    </lineage>
</organism>
<dbReference type="Proteomes" id="UP000246145">
    <property type="component" value="Unassembled WGS sequence"/>
</dbReference>
<comment type="caution">
    <text evidence="1">The sequence shown here is derived from an EMBL/GenBank/DDBJ whole genome shotgun (WGS) entry which is preliminary data.</text>
</comment>
<dbReference type="EMBL" id="QEKO01000001">
    <property type="protein sequence ID" value="PVY68615.1"/>
    <property type="molecule type" value="Genomic_DNA"/>
</dbReference>
<evidence type="ECO:0008006" key="3">
    <source>
        <dbReference type="Google" id="ProtNLM"/>
    </source>
</evidence>
<evidence type="ECO:0000313" key="1">
    <source>
        <dbReference type="EMBL" id="PVY68615.1"/>
    </source>
</evidence>
<keyword evidence="2" id="KW-1185">Reference proteome</keyword>